<evidence type="ECO:0000313" key="2">
    <source>
        <dbReference type="Proteomes" id="UP000003560"/>
    </source>
</evidence>
<sequence length="363" mass="39219">MTIRRKLLNFGNRSTDFRIGTGAFSELSKMLAGAVGRPCRAFMIADAELDEALLVQVRRSLIDAGYRVDELMLDGLEAARFTSVSRAYERLAAAGITSEDLVLGVGPAAVCSLAAFASHGWCGGTSCALIPTTLDAMVRLPTQMESLSVAGDAHAVSVSPQVSLVVCDLNLVVGRDVDANGMGYVLICAAHLAESRKCWEGFASTVEGLAQHGEIAFIDAICTAQTSRLNTVKSASPSARRAFTYGQTTARALSACLGDAAIQPYRLYAEGMRFEARLAVDVCDFSVDEMFAQDDRLEDLGIEELSFALDADAFIDALRAERFRRANRFQLALPKHPGIIRLSSVEDEVLERHARAFLASRRP</sequence>
<accession>B6GCH7</accession>
<protein>
    <submittedName>
        <fullName evidence="1">Uncharacterized protein</fullName>
    </submittedName>
</protein>
<reference evidence="1 2" key="2">
    <citation type="submission" date="2008-10" db="EMBL/GenBank/DDBJ databases">
        <authorList>
            <person name="Fulton L."/>
            <person name="Clifton S."/>
            <person name="Fulton B."/>
            <person name="Xu J."/>
            <person name="Minx P."/>
            <person name="Pepin K.H."/>
            <person name="Johnson M."/>
            <person name="Thiruvilangam P."/>
            <person name="Bhonagiri V."/>
            <person name="Nash W.E."/>
            <person name="Mardis E.R."/>
            <person name="Wilson R.K."/>
        </authorList>
    </citation>
    <scope>NUCLEOTIDE SEQUENCE [LARGE SCALE GENOMIC DNA]</scope>
    <source>
        <strain evidence="1 2">DSM 13279</strain>
    </source>
</reference>
<dbReference type="RefSeq" id="WP_006721433.1">
    <property type="nucleotide sequence ID" value="NZ_CP085935.1"/>
</dbReference>
<name>B6GCH7_9ACTN</name>
<dbReference type="STRING" id="445975.COLSTE_01800"/>
<dbReference type="AlphaFoldDB" id="B6GCH7"/>
<dbReference type="OrthoDB" id="4333404at2"/>
<dbReference type="GeneID" id="98003483"/>
<dbReference type="EMBL" id="ABXJ01000105">
    <property type="protein sequence ID" value="EEA90008.1"/>
    <property type="molecule type" value="Genomic_DNA"/>
</dbReference>
<dbReference type="Gene3D" id="3.40.50.1970">
    <property type="match status" value="1"/>
</dbReference>
<keyword evidence="2" id="KW-1185">Reference proteome</keyword>
<dbReference type="eggNOG" id="COG0337">
    <property type="taxonomic scope" value="Bacteria"/>
</dbReference>
<dbReference type="Proteomes" id="UP000003560">
    <property type="component" value="Unassembled WGS sequence"/>
</dbReference>
<reference evidence="1 2" key="1">
    <citation type="submission" date="2008-10" db="EMBL/GenBank/DDBJ databases">
        <title>Draft genome sequence of Collinsella stercoris (DSM 13279).</title>
        <authorList>
            <person name="Sudarsanam P."/>
            <person name="Ley R."/>
            <person name="Guruge J."/>
            <person name="Turnbaugh P.J."/>
            <person name="Mahowald M."/>
            <person name="Liep D."/>
            <person name="Gordon J."/>
        </authorList>
    </citation>
    <scope>NUCLEOTIDE SEQUENCE [LARGE SCALE GENOMIC DNA]</scope>
    <source>
        <strain evidence="1 2">DSM 13279</strain>
    </source>
</reference>
<dbReference type="SUPFAM" id="SSF56796">
    <property type="entry name" value="Dehydroquinate synthase-like"/>
    <property type="match status" value="1"/>
</dbReference>
<evidence type="ECO:0000313" key="1">
    <source>
        <dbReference type="EMBL" id="EEA90008.1"/>
    </source>
</evidence>
<comment type="caution">
    <text evidence="1">The sequence shown here is derived from an EMBL/GenBank/DDBJ whole genome shotgun (WGS) entry which is preliminary data.</text>
</comment>
<organism evidence="1 2">
    <name type="scientific">Collinsella stercoris DSM 13279</name>
    <dbReference type="NCBI Taxonomy" id="445975"/>
    <lineage>
        <taxon>Bacteria</taxon>
        <taxon>Bacillati</taxon>
        <taxon>Actinomycetota</taxon>
        <taxon>Coriobacteriia</taxon>
        <taxon>Coriobacteriales</taxon>
        <taxon>Coriobacteriaceae</taxon>
        <taxon>Collinsella</taxon>
    </lineage>
</organism>
<proteinExistence type="predicted"/>
<gene>
    <name evidence="1" type="ORF">COLSTE_01800</name>
</gene>
<dbReference type="HOGENOM" id="CLU_747703_0_0_11"/>